<organism evidence="2 3">
    <name type="scientific">Plesiocystis pacifica SIR-1</name>
    <dbReference type="NCBI Taxonomy" id="391625"/>
    <lineage>
        <taxon>Bacteria</taxon>
        <taxon>Pseudomonadati</taxon>
        <taxon>Myxococcota</taxon>
        <taxon>Polyangia</taxon>
        <taxon>Nannocystales</taxon>
        <taxon>Nannocystaceae</taxon>
        <taxon>Plesiocystis</taxon>
    </lineage>
</organism>
<sequence length="30" mass="2837">MACTDDGDGSDDEVGESGPGSEASGDSSSD</sequence>
<keyword evidence="3" id="KW-1185">Reference proteome</keyword>
<protein>
    <submittedName>
        <fullName evidence="2">Uncharacterized protein</fullName>
    </submittedName>
</protein>
<gene>
    <name evidence="2" type="ORF">PPSIR1_27033</name>
</gene>
<dbReference type="AlphaFoldDB" id="A6GDB0"/>
<proteinExistence type="predicted"/>
<evidence type="ECO:0000313" key="3">
    <source>
        <dbReference type="Proteomes" id="UP000005801"/>
    </source>
</evidence>
<name>A6GDB0_9BACT</name>
<dbReference type="Proteomes" id="UP000005801">
    <property type="component" value="Unassembled WGS sequence"/>
</dbReference>
<evidence type="ECO:0000313" key="2">
    <source>
        <dbReference type="EMBL" id="EDM76185.1"/>
    </source>
</evidence>
<dbReference type="EMBL" id="ABCS01000071">
    <property type="protein sequence ID" value="EDM76185.1"/>
    <property type="molecule type" value="Genomic_DNA"/>
</dbReference>
<reference evidence="2 3" key="1">
    <citation type="submission" date="2007-06" db="EMBL/GenBank/DDBJ databases">
        <authorList>
            <person name="Shimkets L."/>
            <person name="Ferriera S."/>
            <person name="Johnson J."/>
            <person name="Kravitz S."/>
            <person name="Beeson K."/>
            <person name="Sutton G."/>
            <person name="Rogers Y.-H."/>
            <person name="Friedman R."/>
            <person name="Frazier M."/>
            <person name="Venter J.C."/>
        </authorList>
    </citation>
    <scope>NUCLEOTIDE SEQUENCE [LARGE SCALE GENOMIC DNA]</scope>
    <source>
        <strain evidence="2 3">SIR-1</strain>
    </source>
</reference>
<evidence type="ECO:0000256" key="1">
    <source>
        <dbReference type="SAM" id="MobiDB-lite"/>
    </source>
</evidence>
<feature type="region of interest" description="Disordered" evidence="1">
    <location>
        <begin position="1"/>
        <end position="30"/>
    </location>
</feature>
<comment type="caution">
    <text evidence="2">The sequence shown here is derived from an EMBL/GenBank/DDBJ whole genome shotgun (WGS) entry which is preliminary data.</text>
</comment>
<feature type="compositionally biased region" description="Acidic residues" evidence="1">
    <location>
        <begin position="1"/>
        <end position="15"/>
    </location>
</feature>
<feature type="non-terminal residue" evidence="2">
    <location>
        <position position="30"/>
    </location>
</feature>
<accession>A6GDB0</accession>